<accession>A0ABN6P8Y8</accession>
<keyword evidence="4 7" id="KW-0554">One-carbon metabolism</keyword>
<dbReference type="SUPFAM" id="SSF102324">
    <property type="entry name" value="F420-dependent methylenetetrahydromethanopterin dehydrogenase (MTD)"/>
    <property type="match status" value="1"/>
</dbReference>
<keyword evidence="7" id="KW-0484">Methanogenesis</keyword>
<sequence>MKKYLTNTRIIKCGDIMVAKIGVLKCGNLGTSPVIDLVLDERADRPNVEIRVMGSGTKMNPEDIEFVVPKMLELDRDFVIFISPNPGAPGPARARELLSEADVPAMIVGDAPGLRVKDEIEEQGLGYIIVKADSMIGARREFLDPTEMAAFNADLMKVLALTGAYRVVHNTIDAMIADVEAGKEIELPQLVITRDVAVEAADFKNPYAKAKAMAAYEIATKVADIDVEGCFMVQDPEKYIPIVASAHEMMSTAAKLAEEAREIEKSNDTVKRTPHGKEGETLSKEKLLEKPS</sequence>
<dbReference type="PIRSF" id="PIRSF005627">
    <property type="entry name" value="MTD"/>
    <property type="match status" value="1"/>
</dbReference>
<comment type="pathway">
    <text evidence="7">One-carbon metabolism; methanogenesis from CO(2); 5,10-methylene-5,6,7,8-tetrahydromethanopterin from 5,10-methenyl-5,6,7,8-tetrahydromethanopterin (coenzyme F420 route): step 1/1.</text>
</comment>
<evidence type="ECO:0000256" key="4">
    <source>
        <dbReference type="ARBA" id="ARBA00022563"/>
    </source>
</evidence>
<comment type="function">
    <text evidence="7">Catalyzes the reversible reduction of methenyl-H(4)MPT(+) to methylene-H(4)MPT.</text>
</comment>
<dbReference type="EMBL" id="AP025698">
    <property type="protein sequence ID" value="BDH78660.1"/>
    <property type="molecule type" value="Genomic_DNA"/>
</dbReference>
<organism evidence="9 10">
    <name type="scientific">Methanothermobacter tenebrarum</name>
    <dbReference type="NCBI Taxonomy" id="680118"/>
    <lineage>
        <taxon>Archaea</taxon>
        <taxon>Methanobacteriati</taxon>
        <taxon>Methanobacteriota</taxon>
        <taxon>Methanomada group</taxon>
        <taxon>Methanobacteria</taxon>
        <taxon>Methanobacteriales</taxon>
        <taxon>Methanobacteriaceae</taxon>
        <taxon>Methanothermobacter</taxon>
    </lineage>
</organism>
<comment type="similarity">
    <text evidence="1 7">Belongs to the MTD family.</text>
</comment>
<evidence type="ECO:0000313" key="9">
    <source>
        <dbReference type="EMBL" id="BDH78660.1"/>
    </source>
</evidence>
<feature type="region of interest" description="Disordered" evidence="8">
    <location>
        <begin position="257"/>
        <end position="292"/>
    </location>
</feature>
<dbReference type="EC" id="1.5.98.1" evidence="2 7"/>
<dbReference type="NCBIfam" id="NF002162">
    <property type="entry name" value="PRK00994.1"/>
    <property type="match status" value="1"/>
</dbReference>
<keyword evidence="10" id="KW-1185">Reference proteome</keyword>
<dbReference type="HAMAP" id="MF_00058">
    <property type="entry name" value="MTD"/>
    <property type="match status" value="1"/>
</dbReference>
<evidence type="ECO:0000256" key="3">
    <source>
        <dbReference type="ARBA" id="ARBA00014062"/>
    </source>
</evidence>
<evidence type="ECO:0000256" key="6">
    <source>
        <dbReference type="ARBA" id="ARBA00031410"/>
    </source>
</evidence>
<evidence type="ECO:0000256" key="8">
    <source>
        <dbReference type="SAM" id="MobiDB-lite"/>
    </source>
</evidence>
<name>A0ABN6P8Y8_9EURY</name>
<dbReference type="Gene3D" id="3.40.50.10830">
    <property type="entry name" value="F420-dependent methylenetetrahydromethanopterin dehydrogenase (MTD)"/>
    <property type="match status" value="1"/>
</dbReference>
<gene>
    <name evidence="7" type="primary">mtd</name>
    <name evidence="9" type="ORF">MTTB_00390</name>
</gene>
<evidence type="ECO:0000256" key="2">
    <source>
        <dbReference type="ARBA" id="ARBA00012904"/>
    </source>
</evidence>
<evidence type="ECO:0000256" key="7">
    <source>
        <dbReference type="HAMAP-Rule" id="MF_00058"/>
    </source>
</evidence>
<dbReference type="Proteomes" id="UP000831817">
    <property type="component" value="Chromosome"/>
</dbReference>
<comment type="catalytic activity">
    <reaction evidence="7">
        <text>5,10-methylenetetrahydromethanopterin + oxidized coenzyme F420-(gamma-L-Glu)(n) + 2 H(+) = 5,10-methenyl-5,6,7,8-tetrahydromethanopterin + reduced coenzyme F420-(gamma-L-Glu)(n)</text>
        <dbReference type="Rhea" id="RHEA:16721"/>
        <dbReference type="Rhea" id="RHEA-COMP:12939"/>
        <dbReference type="Rhea" id="RHEA-COMP:14378"/>
        <dbReference type="ChEBI" id="CHEBI:15378"/>
        <dbReference type="ChEBI" id="CHEBI:57818"/>
        <dbReference type="ChEBI" id="CHEBI:58337"/>
        <dbReference type="ChEBI" id="CHEBI:133980"/>
        <dbReference type="ChEBI" id="CHEBI:139511"/>
        <dbReference type="EC" id="1.5.98.1"/>
    </reaction>
</comment>
<reference evidence="9 10" key="1">
    <citation type="submission" date="2022-04" db="EMBL/GenBank/DDBJ databases">
        <title>Complete genome of Methanothermobacter tenebrarum strain RMAS.</title>
        <authorList>
            <person name="Nakamura K."/>
            <person name="Oshima K."/>
            <person name="Hattori M."/>
            <person name="Kamagata Y."/>
            <person name="Takamizawa K."/>
        </authorList>
    </citation>
    <scope>NUCLEOTIDE SEQUENCE [LARGE SCALE GENOMIC DNA]</scope>
    <source>
        <strain evidence="9 10">RMAS</strain>
    </source>
</reference>
<dbReference type="InterPro" id="IPR036080">
    <property type="entry name" value="MTD_sf"/>
</dbReference>
<keyword evidence="5 7" id="KW-0560">Oxidoreductase</keyword>
<dbReference type="InterPro" id="IPR002844">
    <property type="entry name" value="MTD"/>
</dbReference>
<evidence type="ECO:0000256" key="1">
    <source>
        <dbReference type="ARBA" id="ARBA00007842"/>
    </source>
</evidence>
<dbReference type="Pfam" id="PF01993">
    <property type="entry name" value="MTD"/>
    <property type="match status" value="1"/>
</dbReference>
<proteinExistence type="inferred from homology"/>
<dbReference type="Gene3D" id="6.10.140.120">
    <property type="match status" value="1"/>
</dbReference>
<evidence type="ECO:0000256" key="5">
    <source>
        <dbReference type="ARBA" id="ARBA00023002"/>
    </source>
</evidence>
<evidence type="ECO:0000313" key="10">
    <source>
        <dbReference type="Proteomes" id="UP000831817"/>
    </source>
</evidence>
<protein>
    <recommendedName>
        <fullName evidence="3 7">F420-dependent methylenetetrahydromethanopterin dehydrogenase</fullName>
        <shortName evidence="7">MTD</shortName>
        <ecNumber evidence="2 7">1.5.98.1</ecNumber>
    </recommendedName>
    <alternativeName>
        <fullName evidence="6 7">Coenzyme F420-dependent N5,N10-methylenetetrahydromethanopterin dehydrogenase</fullName>
    </alternativeName>
</protein>